<evidence type="ECO:0000256" key="4">
    <source>
        <dbReference type="ARBA" id="ARBA00022741"/>
    </source>
</evidence>
<organism evidence="8 9">
    <name type="scientific">Terrisporobacter othiniensis</name>
    <dbReference type="NCBI Taxonomy" id="1577792"/>
    <lineage>
        <taxon>Bacteria</taxon>
        <taxon>Bacillati</taxon>
        <taxon>Bacillota</taxon>
        <taxon>Clostridia</taxon>
        <taxon>Peptostreptococcales</taxon>
        <taxon>Peptostreptococcaceae</taxon>
        <taxon>Terrisporobacter</taxon>
    </lineage>
</organism>
<keyword evidence="3" id="KW-1003">Cell membrane</keyword>
<accession>A0A0B3W5A0</accession>
<dbReference type="InterPro" id="IPR003439">
    <property type="entry name" value="ABC_transporter-like_ATP-bd"/>
</dbReference>
<dbReference type="PROSITE" id="PS50893">
    <property type="entry name" value="ABC_TRANSPORTER_2"/>
    <property type="match status" value="1"/>
</dbReference>
<comment type="subcellular location">
    <subcellularLocation>
        <location evidence="1">Cell membrane</location>
        <topology evidence="1">Peripheral membrane protein</topology>
    </subcellularLocation>
</comment>
<keyword evidence="6" id="KW-0472">Membrane</keyword>
<keyword evidence="2" id="KW-0813">Transport</keyword>
<gene>
    <name evidence="8" type="ORF">QX51_07075</name>
</gene>
<keyword evidence="5 8" id="KW-0067">ATP-binding</keyword>
<sequence>MLKINNLCKNFDQNTVLKNIDLEVKKGEVVVLIGPSGTGKSTLLRCINILEKADSGSLTIGDLNVDLAELHKKDILKIRRKTAMVFQNYNLFNNKTVIENITEPLIVVKKMNKDSANKIALEKLRLVGIEDKKDQYPSRLSGGQKQRVAIARALAVDPEVILMDEPTSALDPELVGEVLDVIRSLAKAHMTMIIVSHEMKFAREIADRIIFMENGVIEEQGSPAELFRENKNTRINQFAKVIV</sequence>
<dbReference type="PROSITE" id="PS00211">
    <property type="entry name" value="ABC_TRANSPORTER_1"/>
    <property type="match status" value="1"/>
</dbReference>
<dbReference type="SUPFAM" id="SSF52540">
    <property type="entry name" value="P-loop containing nucleoside triphosphate hydrolases"/>
    <property type="match status" value="1"/>
</dbReference>
<protein>
    <submittedName>
        <fullName evidence="8">Amino acid ABC transporter ATP-binding protein</fullName>
    </submittedName>
</protein>
<dbReference type="FunFam" id="3.40.50.300:FF:000020">
    <property type="entry name" value="Amino acid ABC transporter ATP-binding component"/>
    <property type="match status" value="1"/>
</dbReference>
<dbReference type="InterPro" id="IPR050086">
    <property type="entry name" value="MetN_ABC_transporter-like"/>
</dbReference>
<evidence type="ECO:0000313" key="9">
    <source>
        <dbReference type="Proteomes" id="UP000031189"/>
    </source>
</evidence>
<evidence type="ECO:0000313" key="8">
    <source>
        <dbReference type="EMBL" id="KHS57587.1"/>
    </source>
</evidence>
<dbReference type="EMBL" id="JWHR01000068">
    <property type="protein sequence ID" value="KHS57587.1"/>
    <property type="molecule type" value="Genomic_DNA"/>
</dbReference>
<proteinExistence type="predicted"/>
<dbReference type="InterPro" id="IPR003593">
    <property type="entry name" value="AAA+_ATPase"/>
</dbReference>
<evidence type="ECO:0000256" key="2">
    <source>
        <dbReference type="ARBA" id="ARBA00022448"/>
    </source>
</evidence>
<dbReference type="Proteomes" id="UP000031189">
    <property type="component" value="Unassembled WGS sequence"/>
</dbReference>
<dbReference type="RefSeq" id="WP_039679206.1">
    <property type="nucleotide sequence ID" value="NZ_JAWGXO010000023.1"/>
</dbReference>
<dbReference type="Pfam" id="PF00005">
    <property type="entry name" value="ABC_tran"/>
    <property type="match status" value="1"/>
</dbReference>
<dbReference type="GO" id="GO:0015424">
    <property type="term" value="F:ABC-type amino acid transporter activity"/>
    <property type="evidence" value="ECO:0007669"/>
    <property type="project" value="InterPro"/>
</dbReference>
<dbReference type="PANTHER" id="PTHR43166:SF35">
    <property type="entry name" value="L-CYSTINE IMPORT ATP-BINDING PROTEIN TCYN"/>
    <property type="match status" value="1"/>
</dbReference>
<dbReference type="PIRSF" id="PIRSF039085">
    <property type="entry name" value="ABC_ATPase_HisP"/>
    <property type="match status" value="1"/>
</dbReference>
<dbReference type="CDD" id="cd03262">
    <property type="entry name" value="ABC_HisP_GlnQ"/>
    <property type="match status" value="1"/>
</dbReference>
<evidence type="ECO:0000256" key="6">
    <source>
        <dbReference type="ARBA" id="ARBA00023136"/>
    </source>
</evidence>
<dbReference type="InterPro" id="IPR030679">
    <property type="entry name" value="ABC_ATPase_HisP-typ"/>
</dbReference>
<name>A0A0B3W5A0_9FIRM</name>
<dbReference type="InterPro" id="IPR017871">
    <property type="entry name" value="ABC_transporter-like_CS"/>
</dbReference>
<dbReference type="GO" id="GO:0005524">
    <property type="term" value="F:ATP binding"/>
    <property type="evidence" value="ECO:0007669"/>
    <property type="project" value="UniProtKB-KW"/>
</dbReference>
<feature type="domain" description="ABC transporter" evidence="7">
    <location>
        <begin position="2"/>
        <end position="239"/>
    </location>
</feature>
<dbReference type="GO" id="GO:0005886">
    <property type="term" value="C:plasma membrane"/>
    <property type="evidence" value="ECO:0007669"/>
    <property type="project" value="UniProtKB-SubCell"/>
</dbReference>
<evidence type="ECO:0000256" key="3">
    <source>
        <dbReference type="ARBA" id="ARBA00022475"/>
    </source>
</evidence>
<dbReference type="PANTHER" id="PTHR43166">
    <property type="entry name" value="AMINO ACID IMPORT ATP-BINDING PROTEIN"/>
    <property type="match status" value="1"/>
</dbReference>
<dbReference type="InterPro" id="IPR027417">
    <property type="entry name" value="P-loop_NTPase"/>
</dbReference>
<dbReference type="Gene3D" id="3.40.50.300">
    <property type="entry name" value="P-loop containing nucleotide triphosphate hydrolases"/>
    <property type="match status" value="1"/>
</dbReference>
<dbReference type="STRING" id="1577792.QX51_07075"/>
<evidence type="ECO:0000256" key="1">
    <source>
        <dbReference type="ARBA" id="ARBA00004202"/>
    </source>
</evidence>
<dbReference type="OrthoDB" id="9804199at2"/>
<evidence type="ECO:0000259" key="7">
    <source>
        <dbReference type="PROSITE" id="PS50893"/>
    </source>
</evidence>
<reference evidence="8 9" key="1">
    <citation type="submission" date="2014-12" db="EMBL/GenBank/DDBJ databases">
        <title>Draft genome sequence of Terrisporobacter sp. 08-306576, isolated from the blood culture of a bacteremia patient.</title>
        <authorList>
            <person name="Lund L.C."/>
            <person name="Sydenham T.V."/>
            <person name="Hogh S.V."/>
            <person name="Skov M.N."/>
            <person name="Kemp M."/>
            <person name="Justesen U.S."/>
        </authorList>
    </citation>
    <scope>NUCLEOTIDE SEQUENCE [LARGE SCALE GENOMIC DNA]</scope>
    <source>
        <strain evidence="8 9">08-306576</strain>
    </source>
</reference>
<dbReference type="SMART" id="SM00382">
    <property type="entry name" value="AAA"/>
    <property type="match status" value="1"/>
</dbReference>
<dbReference type="AlphaFoldDB" id="A0A0B3W5A0"/>
<evidence type="ECO:0000256" key="5">
    <source>
        <dbReference type="ARBA" id="ARBA00022840"/>
    </source>
</evidence>
<comment type="caution">
    <text evidence="8">The sequence shown here is derived from an EMBL/GenBank/DDBJ whole genome shotgun (WGS) entry which is preliminary data.</text>
</comment>
<keyword evidence="4" id="KW-0547">Nucleotide-binding</keyword>
<keyword evidence="9" id="KW-1185">Reference proteome</keyword>
<dbReference type="GO" id="GO:0016887">
    <property type="term" value="F:ATP hydrolysis activity"/>
    <property type="evidence" value="ECO:0007669"/>
    <property type="project" value="InterPro"/>
</dbReference>